<evidence type="ECO:0000313" key="2">
    <source>
        <dbReference type="Proteomes" id="UP001262754"/>
    </source>
</evidence>
<keyword evidence="2" id="KW-1185">Reference proteome</keyword>
<evidence type="ECO:0000313" key="1">
    <source>
        <dbReference type="EMBL" id="MDR6532687.1"/>
    </source>
</evidence>
<name>A0ABU1N328_9CAUL</name>
<accession>A0ABU1N328</accession>
<protein>
    <submittedName>
        <fullName evidence="1">Uncharacterized protein</fullName>
    </submittedName>
</protein>
<reference evidence="1 2" key="1">
    <citation type="submission" date="2023-07" db="EMBL/GenBank/DDBJ databases">
        <title>Sorghum-associated microbial communities from plants grown in Nebraska, USA.</title>
        <authorList>
            <person name="Schachtman D."/>
        </authorList>
    </citation>
    <scope>NUCLEOTIDE SEQUENCE [LARGE SCALE GENOMIC DNA]</scope>
    <source>
        <strain evidence="1 2">DS2154</strain>
    </source>
</reference>
<sequence length="45" mass="5066">MMRLAQSHDLVLRQAQDEVEFGRGASFEILILSLSKDEDFAEPTA</sequence>
<dbReference type="Proteomes" id="UP001262754">
    <property type="component" value="Unassembled WGS sequence"/>
</dbReference>
<proteinExistence type="predicted"/>
<organism evidence="1 2">
    <name type="scientific">Caulobacter rhizosphaerae</name>
    <dbReference type="NCBI Taxonomy" id="2010972"/>
    <lineage>
        <taxon>Bacteria</taxon>
        <taxon>Pseudomonadati</taxon>
        <taxon>Pseudomonadota</taxon>
        <taxon>Alphaproteobacteria</taxon>
        <taxon>Caulobacterales</taxon>
        <taxon>Caulobacteraceae</taxon>
        <taxon>Caulobacter</taxon>
    </lineage>
</organism>
<dbReference type="EMBL" id="JAVDRL010000010">
    <property type="protein sequence ID" value="MDR6532687.1"/>
    <property type="molecule type" value="Genomic_DNA"/>
</dbReference>
<gene>
    <name evidence="1" type="ORF">J2800_003447</name>
</gene>
<comment type="caution">
    <text evidence="1">The sequence shown here is derived from an EMBL/GenBank/DDBJ whole genome shotgun (WGS) entry which is preliminary data.</text>
</comment>